<dbReference type="RefSeq" id="XP_069210268.1">
    <property type="nucleotide sequence ID" value="XM_069352850.1"/>
</dbReference>
<organism evidence="2 3">
    <name type="scientific">Vanrija albida</name>
    <dbReference type="NCBI Taxonomy" id="181172"/>
    <lineage>
        <taxon>Eukaryota</taxon>
        <taxon>Fungi</taxon>
        <taxon>Dikarya</taxon>
        <taxon>Basidiomycota</taxon>
        <taxon>Agaricomycotina</taxon>
        <taxon>Tremellomycetes</taxon>
        <taxon>Trichosporonales</taxon>
        <taxon>Trichosporonaceae</taxon>
        <taxon>Vanrija</taxon>
    </lineage>
</organism>
<comment type="caution">
    <text evidence="2">The sequence shown here is derived from an EMBL/GenBank/DDBJ whole genome shotgun (WGS) entry which is preliminary data.</text>
</comment>
<dbReference type="CDD" id="cd14688">
    <property type="entry name" value="bZIP_YAP"/>
    <property type="match status" value="1"/>
</dbReference>
<evidence type="ECO:0000256" key="1">
    <source>
        <dbReference type="SAM" id="MobiDB-lite"/>
    </source>
</evidence>
<keyword evidence="3" id="KW-1185">Reference proteome</keyword>
<proteinExistence type="predicted"/>
<dbReference type="SUPFAM" id="SSF57959">
    <property type="entry name" value="Leucine zipper domain"/>
    <property type="match status" value="1"/>
</dbReference>
<sequence>MPPKAAAPPPETDNGAADLDDSSSRGGSVAPEADGNNKSSSSAQIRKAQNRIAQREFRLRKQIRDLEARVEILSGDKEERIELMLLLVRNLLQENKELRTMVKNMASFVGEGLGSCLPRLGLNSAQLDSILNRADTDTAYEAFVALKASKELEAANPGIEIAPLRKRSETVSGGAGGSMPKRKRADSVTTNTMSVTSAGDKRPRGVSPMESASHAAAASLVAGGFGNWDFLFPDQTQLGAVAGPGPSTIQGGQPLGFPPNTAYGAYGVFPPINPSVGSGEGDTPESERQRSLRAAVAHLTSSTAERSQTPNITTLANNMSAAQVEERRRLQEELRLSLEGEEAAERKLDALQLVTYHLNNFRVNAEYSLPPSLHPTPVQQTVPHQHAIDGILFPTIRDRMILLRGRFDLVEAFHMYISDFAIHGDDVLDHRNWEPSERWLREFQILADGEVYAIANKWRVHRGLAPLVREADSPQTTVALAGLTGNMSAH</sequence>
<feature type="compositionally biased region" description="Polar residues" evidence="1">
    <location>
        <begin position="187"/>
        <end position="197"/>
    </location>
</feature>
<reference evidence="2 3" key="1">
    <citation type="submission" date="2023-08" db="EMBL/GenBank/DDBJ databases">
        <title>Annotated Genome Sequence of Vanrija albida AlHP1.</title>
        <authorList>
            <person name="Herzog R."/>
        </authorList>
    </citation>
    <scope>NUCLEOTIDE SEQUENCE [LARGE SCALE GENOMIC DNA]</scope>
    <source>
        <strain evidence="2 3">AlHP1</strain>
    </source>
</reference>
<dbReference type="PANTHER" id="PTHR38116">
    <property type="entry name" value="CHROMOSOME 7, WHOLE GENOME SHOTGUN SEQUENCE"/>
    <property type="match status" value="1"/>
</dbReference>
<dbReference type="Pfam" id="PF11905">
    <property type="entry name" value="DUF3425"/>
    <property type="match status" value="1"/>
</dbReference>
<evidence type="ECO:0000313" key="3">
    <source>
        <dbReference type="Proteomes" id="UP001565368"/>
    </source>
</evidence>
<protein>
    <recommendedName>
        <fullName evidence="4">BZIP domain-containing protein</fullName>
    </recommendedName>
</protein>
<dbReference type="Gene3D" id="1.20.5.170">
    <property type="match status" value="1"/>
</dbReference>
<dbReference type="InterPro" id="IPR021833">
    <property type="entry name" value="DUF3425"/>
</dbReference>
<feature type="compositionally biased region" description="Pro residues" evidence="1">
    <location>
        <begin position="1"/>
        <end position="11"/>
    </location>
</feature>
<dbReference type="GeneID" id="95985374"/>
<dbReference type="InterPro" id="IPR046347">
    <property type="entry name" value="bZIP_sf"/>
</dbReference>
<feature type="region of interest" description="Disordered" evidence="1">
    <location>
        <begin position="167"/>
        <end position="210"/>
    </location>
</feature>
<feature type="region of interest" description="Disordered" evidence="1">
    <location>
        <begin position="1"/>
        <end position="47"/>
    </location>
</feature>
<dbReference type="PANTHER" id="PTHR38116:SF9">
    <property type="entry name" value="BZIP DOMAIN-CONTAINING PROTEIN"/>
    <property type="match status" value="1"/>
</dbReference>
<dbReference type="Proteomes" id="UP001565368">
    <property type="component" value="Unassembled WGS sequence"/>
</dbReference>
<evidence type="ECO:0008006" key="4">
    <source>
        <dbReference type="Google" id="ProtNLM"/>
    </source>
</evidence>
<dbReference type="EMBL" id="JBBXJM010000003">
    <property type="protein sequence ID" value="KAL1410324.1"/>
    <property type="molecule type" value="Genomic_DNA"/>
</dbReference>
<accession>A0ABR3Q6G1</accession>
<gene>
    <name evidence="2" type="ORF">Q8F55_004331</name>
</gene>
<evidence type="ECO:0000313" key="2">
    <source>
        <dbReference type="EMBL" id="KAL1410324.1"/>
    </source>
</evidence>
<name>A0ABR3Q6G1_9TREE</name>